<dbReference type="InterPro" id="IPR005017">
    <property type="entry name" value="OMPP1/FadL/TodX"/>
</dbReference>
<keyword evidence="10" id="KW-1185">Reference proteome</keyword>
<proteinExistence type="inferred from homology"/>
<keyword evidence="5 8" id="KW-0732">Signal</keyword>
<keyword evidence="7" id="KW-0998">Cell outer membrane</keyword>
<evidence type="ECO:0000256" key="7">
    <source>
        <dbReference type="ARBA" id="ARBA00023237"/>
    </source>
</evidence>
<evidence type="ECO:0000256" key="5">
    <source>
        <dbReference type="ARBA" id="ARBA00022729"/>
    </source>
</evidence>
<evidence type="ECO:0000256" key="1">
    <source>
        <dbReference type="ARBA" id="ARBA00004571"/>
    </source>
</evidence>
<evidence type="ECO:0000256" key="6">
    <source>
        <dbReference type="ARBA" id="ARBA00023136"/>
    </source>
</evidence>
<keyword evidence="6" id="KW-0472">Membrane</keyword>
<feature type="signal peptide" evidence="8">
    <location>
        <begin position="1"/>
        <end position="26"/>
    </location>
</feature>
<name>A0ABU7XFF3_9HYPH</name>
<organism evidence="9 10">
    <name type="scientific">Methylocystis borbori</name>
    <dbReference type="NCBI Taxonomy" id="3118750"/>
    <lineage>
        <taxon>Bacteria</taxon>
        <taxon>Pseudomonadati</taxon>
        <taxon>Pseudomonadota</taxon>
        <taxon>Alphaproteobacteria</taxon>
        <taxon>Hyphomicrobiales</taxon>
        <taxon>Methylocystaceae</taxon>
        <taxon>Methylocystis</taxon>
    </lineage>
</organism>
<sequence length="446" mass="48369">MSKMTWRHLLLLLTTLGLLAPGSSFGADGYFLIGYGPRQKALAGAGAADQRDAMALSVNPAGIVGLERQFQLGLTAINGDRGYRTTGFPRVLAPGEVRSGRPWFAVPNSGYVQPIDAVSAWSLSSYANGGINTSYDWGHYHPPLGGPLGGGFAGIDLQQGFLSIGYARRFGTPLGPLTIGVAPTIAIQMINIQGLRPFSSYSANPWEMSDMAYDWSYGGGLRAGALWGVADNFRLGLSASTPMWMSRFEKYSGLIADYGRFDIPAQLQAGLAYDILPNLTVMLDWRHIFFSAVPVLGNPTNPLLPRSLGSKDGPGFDWTDVDSGAIGAEWRYSPTLALRAGYHYASNPLRWRSVTVNVLSPIINRHQASIGFNYAVTRNSAVDFAFVYAFKNSVTGVEWLPAQPGLPFGGPNPFATITPWVDAFEITLGYNYKWDAGDNSWLPTRF</sequence>
<dbReference type="EMBL" id="JAZHYN010000012">
    <property type="protein sequence ID" value="MEF3366122.1"/>
    <property type="molecule type" value="Genomic_DNA"/>
</dbReference>
<dbReference type="Gene3D" id="2.40.160.60">
    <property type="entry name" value="Outer membrane protein transport protein (OMPP1/FadL/TodX)"/>
    <property type="match status" value="1"/>
</dbReference>
<keyword evidence="4" id="KW-0812">Transmembrane</keyword>
<keyword evidence="3" id="KW-1134">Transmembrane beta strand</keyword>
<evidence type="ECO:0000256" key="2">
    <source>
        <dbReference type="ARBA" id="ARBA00008163"/>
    </source>
</evidence>
<accession>A0ABU7XFF3</accession>
<dbReference type="Proteomes" id="UP001350748">
    <property type="component" value="Unassembled WGS sequence"/>
</dbReference>
<dbReference type="SUPFAM" id="SSF56935">
    <property type="entry name" value="Porins"/>
    <property type="match status" value="1"/>
</dbReference>
<reference evidence="9 10" key="1">
    <citation type="submission" date="2024-02" db="EMBL/GenBank/DDBJ databases">
        <authorList>
            <person name="Grouzdev D."/>
        </authorList>
    </citation>
    <scope>NUCLEOTIDE SEQUENCE [LARGE SCALE GENOMIC DNA]</scope>
    <source>
        <strain evidence="9 10">9N</strain>
    </source>
</reference>
<dbReference type="PANTHER" id="PTHR35093:SF8">
    <property type="entry name" value="OUTER MEMBRANE PROTEIN NMB0088-RELATED"/>
    <property type="match status" value="1"/>
</dbReference>
<comment type="caution">
    <text evidence="9">The sequence shown here is derived from an EMBL/GenBank/DDBJ whole genome shotgun (WGS) entry which is preliminary data.</text>
</comment>
<evidence type="ECO:0000313" key="9">
    <source>
        <dbReference type="EMBL" id="MEF3366122.1"/>
    </source>
</evidence>
<protein>
    <submittedName>
        <fullName evidence="9">Outer membrane protein transport protein</fullName>
    </submittedName>
</protein>
<dbReference type="Pfam" id="PF03349">
    <property type="entry name" value="Toluene_X"/>
    <property type="match status" value="1"/>
</dbReference>
<comment type="similarity">
    <text evidence="2">Belongs to the OmpP1/FadL family.</text>
</comment>
<dbReference type="RefSeq" id="WP_332081093.1">
    <property type="nucleotide sequence ID" value="NZ_JAZHYN010000012.1"/>
</dbReference>
<feature type="chain" id="PRO_5045845069" evidence="8">
    <location>
        <begin position="27"/>
        <end position="446"/>
    </location>
</feature>
<gene>
    <name evidence="9" type="ORF">V3H18_06180</name>
</gene>
<comment type="subcellular location">
    <subcellularLocation>
        <location evidence="1">Cell outer membrane</location>
        <topology evidence="1">Multi-pass membrane protein</topology>
    </subcellularLocation>
</comment>
<dbReference type="PANTHER" id="PTHR35093">
    <property type="entry name" value="OUTER MEMBRANE PROTEIN NMB0088-RELATED"/>
    <property type="match status" value="1"/>
</dbReference>
<evidence type="ECO:0000313" key="10">
    <source>
        <dbReference type="Proteomes" id="UP001350748"/>
    </source>
</evidence>
<evidence type="ECO:0000256" key="4">
    <source>
        <dbReference type="ARBA" id="ARBA00022692"/>
    </source>
</evidence>
<evidence type="ECO:0000256" key="8">
    <source>
        <dbReference type="SAM" id="SignalP"/>
    </source>
</evidence>
<evidence type="ECO:0000256" key="3">
    <source>
        <dbReference type="ARBA" id="ARBA00022452"/>
    </source>
</evidence>